<dbReference type="InterPro" id="IPR013818">
    <property type="entry name" value="Lipase"/>
</dbReference>
<dbReference type="InterPro" id="IPR029058">
    <property type="entry name" value="AB_hydrolase_fold"/>
</dbReference>
<accession>A0ABN8B6V8</accession>
<evidence type="ECO:0000313" key="7">
    <source>
        <dbReference type="Proteomes" id="UP001153292"/>
    </source>
</evidence>
<sequence length="409" mass="45875">MTFNREMTLKHVFYQFINYKQALLDVPLFPIPALPAQDHVLAKLADGPRYQYVPDTDGNIHLADTWLTTADAEAVARFDPERQIVSNPTVSQPLLTGNNGLLGLTDYNPKRRTIITLHGWRVGATAAMNQVLIPVYKYRNTDNRWGRRVLEWRPRLGKRNVGRPQARWSDDLRKVAGRSWMRVAQDRSEWPFLAAEDVNVIVVDWSAGAGSINYATAVANTLPAGKIHRLRYSCSQHPFRCVLKNYRSCCHRLTVAKIPTRTKKFADSILCHTIRKWNALPTHVIPPSDNLGSFKRGVKKQHVGRQEDLIVGRVEPSESEAASRCSQGGRMGGKNRERGERFNNTLEAALPGFINSANRFRADDGAYTEVIHTNAGALGYMSPLGQVDFYPNGGANMPGCDTNECDHAR</sequence>
<feature type="domain" description="Lipase" evidence="5">
    <location>
        <begin position="356"/>
        <end position="404"/>
    </location>
</feature>
<dbReference type="Pfam" id="PF00151">
    <property type="entry name" value="Lipase"/>
    <property type="match status" value="1"/>
</dbReference>
<organism evidence="6 7">
    <name type="scientific">Chilo suppressalis</name>
    <name type="common">Asiatic rice borer moth</name>
    <dbReference type="NCBI Taxonomy" id="168631"/>
    <lineage>
        <taxon>Eukaryota</taxon>
        <taxon>Metazoa</taxon>
        <taxon>Ecdysozoa</taxon>
        <taxon>Arthropoda</taxon>
        <taxon>Hexapoda</taxon>
        <taxon>Insecta</taxon>
        <taxon>Pterygota</taxon>
        <taxon>Neoptera</taxon>
        <taxon>Endopterygota</taxon>
        <taxon>Lepidoptera</taxon>
        <taxon>Glossata</taxon>
        <taxon>Ditrysia</taxon>
        <taxon>Pyraloidea</taxon>
        <taxon>Crambidae</taxon>
        <taxon>Crambinae</taxon>
        <taxon>Chilo</taxon>
    </lineage>
</organism>
<comment type="similarity">
    <text evidence="2 4">Belongs to the AB hydrolase superfamily. Lipase family.</text>
</comment>
<dbReference type="Gene3D" id="3.40.50.1820">
    <property type="entry name" value="alpha/beta hydrolase"/>
    <property type="match status" value="2"/>
</dbReference>
<dbReference type="SUPFAM" id="SSF53474">
    <property type="entry name" value="alpha/beta-Hydrolases"/>
    <property type="match status" value="2"/>
</dbReference>
<evidence type="ECO:0000256" key="4">
    <source>
        <dbReference type="RuleBase" id="RU004262"/>
    </source>
</evidence>
<reference evidence="6" key="1">
    <citation type="submission" date="2021-12" db="EMBL/GenBank/DDBJ databases">
        <authorList>
            <person name="King R."/>
        </authorList>
    </citation>
    <scope>NUCLEOTIDE SEQUENCE</scope>
</reference>
<evidence type="ECO:0000256" key="1">
    <source>
        <dbReference type="ARBA" id="ARBA00004613"/>
    </source>
</evidence>
<protein>
    <recommendedName>
        <fullName evidence="5">Lipase domain-containing protein</fullName>
    </recommendedName>
</protein>
<evidence type="ECO:0000313" key="6">
    <source>
        <dbReference type="EMBL" id="CAH0404071.1"/>
    </source>
</evidence>
<evidence type="ECO:0000256" key="3">
    <source>
        <dbReference type="ARBA" id="ARBA00022525"/>
    </source>
</evidence>
<proteinExistence type="inferred from homology"/>
<name>A0ABN8B6V8_CHISP</name>
<evidence type="ECO:0000259" key="5">
    <source>
        <dbReference type="Pfam" id="PF00151"/>
    </source>
</evidence>
<keyword evidence="7" id="KW-1185">Reference proteome</keyword>
<dbReference type="InterPro" id="IPR000734">
    <property type="entry name" value="TAG_lipase"/>
</dbReference>
<comment type="subcellular location">
    <subcellularLocation>
        <location evidence="1">Secreted</location>
    </subcellularLocation>
</comment>
<dbReference type="Proteomes" id="UP001153292">
    <property type="component" value="Chromosome 27"/>
</dbReference>
<dbReference type="EMBL" id="OU963920">
    <property type="protein sequence ID" value="CAH0404071.1"/>
    <property type="molecule type" value="Genomic_DNA"/>
</dbReference>
<evidence type="ECO:0000256" key="2">
    <source>
        <dbReference type="ARBA" id="ARBA00010701"/>
    </source>
</evidence>
<gene>
    <name evidence="6" type="ORF">CHILSU_LOCUS7379</name>
</gene>
<keyword evidence="3" id="KW-0964">Secreted</keyword>
<dbReference type="PANTHER" id="PTHR11610">
    <property type="entry name" value="LIPASE"/>
    <property type="match status" value="1"/>
</dbReference>